<dbReference type="InterPro" id="IPR020476">
    <property type="entry name" value="Nudix_hydrolase"/>
</dbReference>
<dbReference type="RefSeq" id="WP_246903905.1">
    <property type="nucleotide sequence ID" value="NZ_JALJRB010000004.1"/>
</dbReference>
<dbReference type="PANTHER" id="PTHR16099">
    <property type="entry name" value="8-OXO-DGTP DIPHOSPHATES NUDT15"/>
    <property type="match status" value="1"/>
</dbReference>
<dbReference type="InterPro" id="IPR000086">
    <property type="entry name" value="NUDIX_hydrolase_dom"/>
</dbReference>
<proteinExistence type="inferred from homology"/>
<dbReference type="Proteomes" id="UP001165427">
    <property type="component" value="Unassembled WGS sequence"/>
</dbReference>
<evidence type="ECO:0000259" key="3">
    <source>
        <dbReference type="PROSITE" id="PS51462"/>
    </source>
</evidence>
<dbReference type="EMBL" id="JALJRB010000004">
    <property type="protein sequence ID" value="MCJ8500117.1"/>
    <property type="molecule type" value="Genomic_DNA"/>
</dbReference>
<dbReference type="PROSITE" id="PS51462">
    <property type="entry name" value="NUDIX"/>
    <property type="match status" value="1"/>
</dbReference>
<keyword evidence="1 2" id="KW-0378">Hydrolase</keyword>
<dbReference type="InterPro" id="IPR015797">
    <property type="entry name" value="NUDIX_hydrolase-like_dom_sf"/>
</dbReference>
<dbReference type="PROSITE" id="PS00893">
    <property type="entry name" value="NUDIX_BOX"/>
    <property type="match status" value="1"/>
</dbReference>
<accession>A0AA41QZQ1</accession>
<dbReference type="AlphaFoldDB" id="A0AA41QZQ1"/>
<protein>
    <submittedName>
        <fullName evidence="4">NUDIX hydrolase</fullName>
    </submittedName>
</protein>
<reference evidence="4" key="1">
    <citation type="submission" date="2022-04" db="EMBL/GenBank/DDBJ databases">
        <title>Desulfatitalea alkaliphila sp. nov., a novel anaerobic sulfate-reducing bacterium isolated from terrestrial mud volcano, Taman Peninsula, Russia.</title>
        <authorList>
            <person name="Khomyakova M.A."/>
            <person name="Merkel A.Y."/>
            <person name="Slobodkin A.I."/>
        </authorList>
    </citation>
    <scope>NUCLEOTIDE SEQUENCE</scope>
    <source>
        <strain evidence="4">M08but</strain>
    </source>
</reference>
<feature type="domain" description="Nudix hydrolase" evidence="3">
    <location>
        <begin position="5"/>
        <end position="134"/>
    </location>
</feature>
<name>A0AA41QZQ1_9BACT</name>
<keyword evidence="5" id="KW-1185">Reference proteome</keyword>
<evidence type="ECO:0000313" key="5">
    <source>
        <dbReference type="Proteomes" id="UP001165427"/>
    </source>
</evidence>
<organism evidence="4 5">
    <name type="scientific">Desulfatitalea alkaliphila</name>
    <dbReference type="NCBI Taxonomy" id="2929485"/>
    <lineage>
        <taxon>Bacteria</taxon>
        <taxon>Pseudomonadati</taxon>
        <taxon>Thermodesulfobacteriota</taxon>
        <taxon>Desulfobacteria</taxon>
        <taxon>Desulfobacterales</taxon>
        <taxon>Desulfosarcinaceae</taxon>
        <taxon>Desulfatitalea</taxon>
    </lineage>
</organism>
<comment type="caution">
    <text evidence="4">The sequence shown here is derived from an EMBL/GenBank/DDBJ whole genome shotgun (WGS) entry which is preliminary data.</text>
</comment>
<gene>
    <name evidence="4" type="ORF">MRX98_05985</name>
</gene>
<dbReference type="CDD" id="cd04678">
    <property type="entry name" value="NUDIX_MTH2_Nudt15"/>
    <property type="match status" value="1"/>
</dbReference>
<evidence type="ECO:0000256" key="2">
    <source>
        <dbReference type="RuleBase" id="RU003476"/>
    </source>
</evidence>
<evidence type="ECO:0000256" key="1">
    <source>
        <dbReference type="ARBA" id="ARBA00022801"/>
    </source>
</evidence>
<sequence>MDRKIPLVGVGVIVIRNGLFLLGLRKGTHGAGTWALPGGHLEYGESVEECARREVREETGLVVRPVARGPYTSDLFAEADKHYVTLFVVAACGSGEPRVLEPDRCEQWRWCRWSDPPRPLFAPLESLLRTGFVPQAPDMG</sequence>
<dbReference type="GO" id="GO:0016787">
    <property type="term" value="F:hydrolase activity"/>
    <property type="evidence" value="ECO:0007669"/>
    <property type="project" value="UniProtKB-KW"/>
</dbReference>
<dbReference type="FunFam" id="3.90.79.10:FF:000060">
    <property type="entry name" value="Nudix hydrolase 1"/>
    <property type="match status" value="1"/>
</dbReference>
<dbReference type="Pfam" id="PF00293">
    <property type="entry name" value="NUDIX"/>
    <property type="match status" value="1"/>
</dbReference>
<comment type="similarity">
    <text evidence="2">Belongs to the Nudix hydrolase family.</text>
</comment>
<dbReference type="Gene3D" id="3.90.79.10">
    <property type="entry name" value="Nucleoside Triphosphate Pyrophosphohydrolase"/>
    <property type="match status" value="1"/>
</dbReference>
<dbReference type="SUPFAM" id="SSF55811">
    <property type="entry name" value="Nudix"/>
    <property type="match status" value="1"/>
</dbReference>
<dbReference type="PRINTS" id="PR00502">
    <property type="entry name" value="NUDIXFAMILY"/>
</dbReference>
<evidence type="ECO:0000313" key="4">
    <source>
        <dbReference type="EMBL" id="MCJ8500117.1"/>
    </source>
</evidence>
<dbReference type="PANTHER" id="PTHR16099:SF5">
    <property type="entry name" value="NUCLEOTIDE TRIPHOSPHATE DIPHOSPHATASE NUDT15"/>
    <property type="match status" value="1"/>
</dbReference>
<dbReference type="InterPro" id="IPR020084">
    <property type="entry name" value="NUDIX_hydrolase_CS"/>
</dbReference>